<protein>
    <submittedName>
        <fullName evidence="5">Metallophosphoesterase</fullName>
    </submittedName>
</protein>
<name>A0ABW4NLB6_9LACT</name>
<dbReference type="SUPFAM" id="SSF56300">
    <property type="entry name" value="Metallo-dependent phosphatases"/>
    <property type="match status" value="1"/>
</dbReference>
<dbReference type="InterPro" id="IPR051158">
    <property type="entry name" value="Metallophosphoesterase_sf"/>
</dbReference>
<dbReference type="Gene3D" id="3.60.21.10">
    <property type="match status" value="1"/>
</dbReference>
<dbReference type="PANTHER" id="PTHR31302:SF31">
    <property type="entry name" value="PHOSPHODIESTERASE YAEI"/>
    <property type="match status" value="1"/>
</dbReference>
<keyword evidence="6" id="KW-1185">Reference proteome</keyword>
<accession>A0ABW4NLB6</accession>
<evidence type="ECO:0000259" key="4">
    <source>
        <dbReference type="Pfam" id="PF00149"/>
    </source>
</evidence>
<evidence type="ECO:0000313" key="5">
    <source>
        <dbReference type="EMBL" id="MFD1799218.1"/>
    </source>
</evidence>
<comment type="caution">
    <text evidence="5">The sequence shown here is derived from an EMBL/GenBank/DDBJ whole genome shotgun (WGS) entry which is preliminary data.</text>
</comment>
<feature type="transmembrane region" description="Helical" evidence="3">
    <location>
        <begin position="6"/>
        <end position="23"/>
    </location>
</feature>
<keyword evidence="3" id="KW-0812">Transmembrane</keyword>
<keyword evidence="3" id="KW-0472">Membrane</keyword>
<sequence>MSGWSILGTIIGLLLALVIYLIVQNKWMQVKHFRIKLPYSGKSLTGKKIVHLSDLHIPRHGVSLTRLVKKVAAEKPDLIVLTGDLIDVRYGLPKVELRSLAQSLVAIAPVYAVTGNHDFGSGRLQEWEDILTSSGVRVLIDEAEWIEFDHDGFVLMGLSEKENFETAPKPILRGVTLTEGMQMKPKILLAHHPEFFEEYLMDLTRAPDLILSGHAHGGQFRLPFIGGLFSPGQGKFPVYTDGVYFDPELPSKRMIVSRGIGNSTFPFRFNNRPEIVVVTLI</sequence>
<dbReference type="InterPro" id="IPR029052">
    <property type="entry name" value="Metallo-depent_PP-like"/>
</dbReference>
<evidence type="ECO:0000256" key="3">
    <source>
        <dbReference type="SAM" id="Phobius"/>
    </source>
</evidence>
<evidence type="ECO:0000256" key="1">
    <source>
        <dbReference type="ARBA" id="ARBA00022723"/>
    </source>
</evidence>
<dbReference type="Proteomes" id="UP001597285">
    <property type="component" value="Unassembled WGS sequence"/>
</dbReference>
<dbReference type="CDD" id="cd07385">
    <property type="entry name" value="MPP_YkuE_C"/>
    <property type="match status" value="1"/>
</dbReference>
<keyword evidence="1" id="KW-0479">Metal-binding</keyword>
<dbReference type="Pfam" id="PF00149">
    <property type="entry name" value="Metallophos"/>
    <property type="match status" value="1"/>
</dbReference>
<gene>
    <name evidence="5" type="ORF">ACFSBK_05000</name>
</gene>
<dbReference type="PANTHER" id="PTHR31302">
    <property type="entry name" value="TRANSMEMBRANE PROTEIN WITH METALLOPHOSPHOESTERASE DOMAIN-RELATED"/>
    <property type="match status" value="1"/>
</dbReference>
<evidence type="ECO:0000256" key="2">
    <source>
        <dbReference type="ARBA" id="ARBA00022801"/>
    </source>
</evidence>
<keyword evidence="2" id="KW-0378">Hydrolase</keyword>
<feature type="domain" description="Calcineurin-like phosphoesterase" evidence="4">
    <location>
        <begin position="48"/>
        <end position="217"/>
    </location>
</feature>
<reference evidence="6" key="1">
    <citation type="journal article" date="2019" name="Int. J. Syst. Evol. Microbiol.">
        <title>The Global Catalogue of Microorganisms (GCM) 10K type strain sequencing project: providing services to taxonomists for standard genome sequencing and annotation.</title>
        <authorList>
            <consortium name="The Broad Institute Genomics Platform"/>
            <consortium name="The Broad Institute Genome Sequencing Center for Infectious Disease"/>
            <person name="Wu L."/>
            <person name="Ma J."/>
        </authorList>
    </citation>
    <scope>NUCLEOTIDE SEQUENCE [LARGE SCALE GENOMIC DNA]</scope>
    <source>
        <strain evidence="6">KCTC 42143</strain>
    </source>
</reference>
<keyword evidence="3" id="KW-1133">Transmembrane helix</keyword>
<dbReference type="RefSeq" id="WP_058918906.1">
    <property type="nucleotide sequence ID" value="NZ_JBHSQC010000004.1"/>
</dbReference>
<organism evidence="5 6">
    <name type="scientific">Carnobacterium antarcticum</name>
    <dbReference type="NCBI Taxonomy" id="2126436"/>
    <lineage>
        <taxon>Bacteria</taxon>
        <taxon>Bacillati</taxon>
        <taxon>Bacillota</taxon>
        <taxon>Bacilli</taxon>
        <taxon>Lactobacillales</taxon>
        <taxon>Carnobacteriaceae</taxon>
        <taxon>Carnobacterium</taxon>
    </lineage>
</organism>
<proteinExistence type="predicted"/>
<evidence type="ECO:0000313" key="6">
    <source>
        <dbReference type="Proteomes" id="UP001597285"/>
    </source>
</evidence>
<dbReference type="EMBL" id="JBHUFF010000009">
    <property type="protein sequence ID" value="MFD1799218.1"/>
    <property type="molecule type" value="Genomic_DNA"/>
</dbReference>
<dbReference type="InterPro" id="IPR004843">
    <property type="entry name" value="Calcineurin-like_PHP"/>
</dbReference>